<evidence type="ECO:0000256" key="1">
    <source>
        <dbReference type="ARBA" id="ARBA00022527"/>
    </source>
</evidence>
<keyword evidence="2 5" id="KW-0808">Transferase</keyword>
<dbReference type="GO" id="GO:0005524">
    <property type="term" value="F:ATP binding"/>
    <property type="evidence" value="ECO:0007669"/>
    <property type="project" value="InterPro"/>
</dbReference>
<evidence type="ECO:0000313" key="6">
    <source>
        <dbReference type="EMBL" id="PTI77640.1"/>
    </source>
</evidence>
<keyword evidence="3 5" id="KW-0547">Nucleotide-binding</keyword>
<proteinExistence type="inferred from homology"/>
<evidence type="ECO:0000256" key="5">
    <source>
        <dbReference type="HAMAP-Rule" id="MF_00921"/>
    </source>
</evidence>
<accession>A0A9Q6HS14</accession>
<dbReference type="AlphaFoldDB" id="A0A9Q6HS14"/>
<comment type="function">
    <text evidence="5">Bifunctional serine/threonine kinase and phosphorylase involved in the regulation of the pyruvate, phosphate dikinase (PPDK) by catalyzing its phosphorylation/dephosphorylation.</text>
</comment>
<dbReference type="EC" id="2.7.11.32" evidence="5"/>
<comment type="catalytic activity">
    <reaction evidence="5">
        <text>N(tele)-phospho-L-histidyl/O-phospho-L-threonyl-[pyruvate, phosphate dikinase] + phosphate + H(+) = N(tele)-phospho-L-histidyl/L-threonyl-[pyruvate, phosphate dikinase] + diphosphate</text>
        <dbReference type="Rhea" id="RHEA:43696"/>
        <dbReference type="Rhea" id="RHEA-COMP:10650"/>
        <dbReference type="Rhea" id="RHEA-COMP:10651"/>
        <dbReference type="ChEBI" id="CHEBI:15378"/>
        <dbReference type="ChEBI" id="CHEBI:30013"/>
        <dbReference type="ChEBI" id="CHEBI:33019"/>
        <dbReference type="ChEBI" id="CHEBI:43474"/>
        <dbReference type="ChEBI" id="CHEBI:61977"/>
        <dbReference type="ChEBI" id="CHEBI:83586"/>
        <dbReference type="EC" id="2.7.4.27"/>
    </reaction>
</comment>
<keyword evidence="4 5" id="KW-0418">Kinase</keyword>
<dbReference type="InterPro" id="IPR005177">
    <property type="entry name" value="Kinase-pyrophosphorylase"/>
</dbReference>
<sequence length="297" mass="33922">MYHAHHSGYQEPCFLPHKVKLKAVDYVYSKISNPQLRLFVVSDSIGETAQRMIHATLTQFPDLAQIEIKKYPFIKNEEELLQVLNRAQIQSAVVVTTLVNPAFNKVGQAYAHEHNIPYVDYMSNLIGIIQQQTHCSPIMESGALRKLDESYFKRIEAIEYSVKYDDGKHFTDIGEADALIVGVSRTSKTPLSMYLANKGYKVANIPLVPEIDIPDEVFKYKNLKVFGLTASPHYILNIRNERVKVLGLHGPTNYNSIERIKAELTYAEEVFEKLNATIINTEYKSIEESAFYIEKFL</sequence>
<evidence type="ECO:0000256" key="2">
    <source>
        <dbReference type="ARBA" id="ARBA00022679"/>
    </source>
</evidence>
<protein>
    <recommendedName>
        <fullName evidence="5">Putative pyruvate, phosphate dikinase regulatory protein</fullName>
        <shortName evidence="5">PPDK regulatory protein</shortName>
        <ecNumber evidence="5">2.7.11.32</ecNumber>
        <ecNumber evidence="5">2.7.4.27</ecNumber>
    </recommendedName>
</protein>
<dbReference type="InterPro" id="IPR026565">
    <property type="entry name" value="PPDK_reg"/>
</dbReference>
<dbReference type="EC" id="2.7.4.27" evidence="5"/>
<dbReference type="EMBL" id="PZFQ01000001">
    <property type="protein sequence ID" value="PTI77640.1"/>
    <property type="molecule type" value="Genomic_DNA"/>
</dbReference>
<dbReference type="Pfam" id="PF03618">
    <property type="entry name" value="Kinase-PPPase"/>
    <property type="match status" value="1"/>
</dbReference>
<name>A0A9Q6HS14_9STAP</name>
<reference evidence="6 7" key="1">
    <citation type="journal article" date="2016" name="Front. Microbiol.">
        <title>Comprehensive Phylogenetic Analysis of Bovine Non-aureus Staphylococci Species Based on Whole-Genome Sequencing.</title>
        <authorList>
            <person name="Naushad S."/>
            <person name="Barkema H.W."/>
            <person name="Luby C."/>
            <person name="Condas L.A."/>
            <person name="Nobrega D.B."/>
            <person name="Carson D.A."/>
            <person name="De Buck J."/>
        </authorList>
    </citation>
    <scope>NUCLEOTIDE SEQUENCE [LARGE SCALE GENOMIC DNA]</scope>
    <source>
        <strain evidence="6 7">SNUC 1231</strain>
    </source>
</reference>
<evidence type="ECO:0000313" key="7">
    <source>
        <dbReference type="Proteomes" id="UP000241960"/>
    </source>
</evidence>
<organism evidence="6 7">
    <name type="scientific">Staphylococcus succinus</name>
    <dbReference type="NCBI Taxonomy" id="61015"/>
    <lineage>
        <taxon>Bacteria</taxon>
        <taxon>Bacillati</taxon>
        <taxon>Bacillota</taxon>
        <taxon>Bacilli</taxon>
        <taxon>Bacillales</taxon>
        <taxon>Staphylococcaceae</taxon>
        <taxon>Staphylococcus</taxon>
    </lineage>
</organism>
<dbReference type="GO" id="GO:0016776">
    <property type="term" value="F:phosphotransferase activity, phosphate group as acceptor"/>
    <property type="evidence" value="ECO:0007669"/>
    <property type="project" value="UniProtKB-UniRule"/>
</dbReference>
<dbReference type="PANTHER" id="PTHR31756">
    <property type="entry name" value="PYRUVATE, PHOSPHATE DIKINASE REGULATORY PROTEIN 1, CHLOROPLASTIC"/>
    <property type="match status" value="1"/>
</dbReference>
<evidence type="ECO:0000256" key="4">
    <source>
        <dbReference type="ARBA" id="ARBA00022777"/>
    </source>
</evidence>
<dbReference type="PANTHER" id="PTHR31756:SF3">
    <property type="entry name" value="PYRUVATE, PHOSPHATE DIKINASE REGULATORY PROTEIN 1, CHLOROPLASTIC"/>
    <property type="match status" value="1"/>
</dbReference>
<dbReference type="GO" id="GO:0043531">
    <property type="term" value="F:ADP binding"/>
    <property type="evidence" value="ECO:0007669"/>
    <property type="project" value="UniProtKB-UniRule"/>
</dbReference>
<comment type="similarity">
    <text evidence="5">Belongs to the pyruvate, phosphate/water dikinase regulatory protein family. PDRP subfamily.</text>
</comment>
<keyword evidence="1 5" id="KW-0723">Serine/threonine-protein kinase</keyword>
<dbReference type="GO" id="GO:0004674">
    <property type="term" value="F:protein serine/threonine kinase activity"/>
    <property type="evidence" value="ECO:0007669"/>
    <property type="project" value="UniProtKB-UniRule"/>
</dbReference>
<comment type="caution">
    <text evidence="6">The sequence shown here is derived from an EMBL/GenBank/DDBJ whole genome shotgun (WGS) entry which is preliminary data.</text>
</comment>
<comment type="catalytic activity">
    <reaction evidence="5">
        <text>N(tele)-phospho-L-histidyl/L-threonyl-[pyruvate, phosphate dikinase] + ADP = N(tele)-phospho-L-histidyl/O-phospho-L-threonyl-[pyruvate, phosphate dikinase] + AMP + H(+)</text>
        <dbReference type="Rhea" id="RHEA:43692"/>
        <dbReference type="Rhea" id="RHEA-COMP:10650"/>
        <dbReference type="Rhea" id="RHEA-COMP:10651"/>
        <dbReference type="ChEBI" id="CHEBI:15378"/>
        <dbReference type="ChEBI" id="CHEBI:30013"/>
        <dbReference type="ChEBI" id="CHEBI:61977"/>
        <dbReference type="ChEBI" id="CHEBI:83586"/>
        <dbReference type="ChEBI" id="CHEBI:456215"/>
        <dbReference type="ChEBI" id="CHEBI:456216"/>
        <dbReference type="EC" id="2.7.11.32"/>
    </reaction>
</comment>
<dbReference type="Proteomes" id="UP000241960">
    <property type="component" value="Unassembled WGS sequence"/>
</dbReference>
<dbReference type="NCBIfam" id="NF003742">
    <property type="entry name" value="PRK05339.1"/>
    <property type="match status" value="1"/>
</dbReference>
<evidence type="ECO:0000256" key="3">
    <source>
        <dbReference type="ARBA" id="ARBA00022741"/>
    </source>
</evidence>
<gene>
    <name evidence="6" type="ORF">BU058_00085</name>
</gene>
<feature type="binding site" evidence="5">
    <location>
        <begin position="182"/>
        <end position="189"/>
    </location>
    <ligand>
        <name>ADP</name>
        <dbReference type="ChEBI" id="CHEBI:456216"/>
    </ligand>
</feature>
<dbReference type="HAMAP" id="MF_00921">
    <property type="entry name" value="PDRP"/>
    <property type="match status" value="1"/>
</dbReference>